<evidence type="ECO:0000313" key="2">
    <source>
        <dbReference type="Proteomes" id="UP001160550"/>
    </source>
</evidence>
<proteinExistence type="predicted"/>
<protein>
    <recommendedName>
        <fullName evidence="3">Polysaccharide pyruvyl transferase family protein</fullName>
    </recommendedName>
</protein>
<dbReference type="EMBL" id="JARYGX010000023">
    <property type="protein sequence ID" value="MDH7454068.1"/>
    <property type="molecule type" value="Genomic_DNA"/>
</dbReference>
<comment type="caution">
    <text evidence="1">The sequence shown here is derived from an EMBL/GenBank/DDBJ whole genome shotgun (WGS) entry which is preliminary data.</text>
</comment>
<dbReference type="Proteomes" id="UP001160550">
    <property type="component" value="Unassembled WGS sequence"/>
</dbReference>
<organism evidence="1 2">
    <name type="scientific">Luteimonas composti</name>
    <dbReference type="NCBI Taxonomy" id="398257"/>
    <lineage>
        <taxon>Bacteria</taxon>
        <taxon>Pseudomonadati</taxon>
        <taxon>Pseudomonadota</taxon>
        <taxon>Gammaproteobacteria</taxon>
        <taxon>Lysobacterales</taxon>
        <taxon>Lysobacteraceae</taxon>
        <taxon>Luteimonas</taxon>
    </lineage>
</organism>
<dbReference type="RefSeq" id="WP_280943274.1">
    <property type="nucleotide sequence ID" value="NZ_JARYGX010000023.1"/>
</dbReference>
<evidence type="ECO:0008006" key="3">
    <source>
        <dbReference type="Google" id="ProtNLM"/>
    </source>
</evidence>
<sequence>MKKEILGLHIRGNANLGDNYCHPLDYFNVGCDLDIALRKASLTDPPLDMEPDCVVLGGGAVSRRAPDVRKLYPKSKLVAWGVGYTTRKEIKPVPADVHYRLRSGYALYGCRDYVKGSGLDYVPCVSCMHPYFDSIPEPVHELVVYGHRKLGDLSAEAAAMGAPYADNMSGLDLFRALDHLASGSTVVTSSYHGAYWATLLGRKVAMVPFGSKFMSLKFRPATVEGVKGASGKAVRFDEALGDSRDRNIAFRERVLDLIWS</sequence>
<keyword evidence="2" id="KW-1185">Reference proteome</keyword>
<name>A0ABT6MUE5_9GAMM</name>
<reference evidence="1" key="2">
    <citation type="submission" date="2023-04" db="EMBL/GenBank/DDBJ databases">
        <authorList>
            <person name="Sun J.-Q."/>
        </authorList>
    </citation>
    <scope>NUCLEOTIDE SEQUENCE</scope>
    <source>
        <strain evidence="1">CC-YY355</strain>
    </source>
</reference>
<reference evidence="1" key="1">
    <citation type="journal article" date="2007" name="Int. J. Syst. Evol. Microbiol.">
        <title>Luteimonas composti sp. nov., a moderately thermophilic bacterium isolated from food waste.</title>
        <authorList>
            <person name="Young C.C."/>
            <person name="Kampfer P."/>
            <person name="Chen W.M."/>
            <person name="Yen W.S."/>
            <person name="Arun A.B."/>
            <person name="Lai W.A."/>
            <person name="Shen F.T."/>
            <person name="Rekha P.D."/>
            <person name="Lin K.Y."/>
            <person name="Chou J.H."/>
        </authorList>
    </citation>
    <scope>NUCLEOTIDE SEQUENCE</scope>
    <source>
        <strain evidence="1">CC-YY355</strain>
    </source>
</reference>
<gene>
    <name evidence="1" type="ORF">QF205_13460</name>
</gene>
<accession>A0ABT6MUE5</accession>
<evidence type="ECO:0000313" key="1">
    <source>
        <dbReference type="EMBL" id="MDH7454068.1"/>
    </source>
</evidence>